<evidence type="ECO:0000313" key="3">
    <source>
        <dbReference type="EMBL" id="KAL0478484.1"/>
    </source>
</evidence>
<dbReference type="InterPro" id="IPR000683">
    <property type="entry name" value="Gfo/Idh/MocA-like_OxRdtase_N"/>
</dbReference>
<dbReference type="Pfam" id="PF01408">
    <property type="entry name" value="GFO_IDH_MocA"/>
    <property type="match status" value="1"/>
</dbReference>
<comment type="caution">
    <text evidence="4">The sequence shown here is derived from an EMBL/GenBank/DDBJ whole genome shotgun (WGS) entry which is preliminary data.</text>
</comment>
<dbReference type="Gene3D" id="3.30.360.10">
    <property type="entry name" value="Dihydrodipicolinate Reductase, domain 2"/>
    <property type="match status" value="1"/>
</dbReference>
<name>A0AAW2ZCM9_9EUKA</name>
<dbReference type="EMBL" id="JAOPGA020001346">
    <property type="protein sequence ID" value="KAL0487496.1"/>
    <property type="molecule type" value="Genomic_DNA"/>
</dbReference>
<reference evidence="4 5" key="1">
    <citation type="submission" date="2024-03" db="EMBL/GenBank/DDBJ databases">
        <title>The Acrasis kona genome and developmental transcriptomes reveal deep origins of eukaryotic multicellular pathways.</title>
        <authorList>
            <person name="Sheikh S."/>
            <person name="Fu C.-J."/>
            <person name="Brown M.W."/>
            <person name="Baldauf S.L."/>
        </authorList>
    </citation>
    <scope>NUCLEOTIDE SEQUENCE [LARGE SCALE GENOMIC DNA]</scope>
    <source>
        <strain evidence="4 5">ATCC MYA-3509</strain>
    </source>
</reference>
<feature type="domain" description="Gfo/Idh/MocA-like oxidoreductase N-terminal" evidence="1">
    <location>
        <begin position="4"/>
        <end position="140"/>
    </location>
</feature>
<keyword evidence="5" id="KW-1185">Reference proteome</keyword>
<evidence type="ECO:0000313" key="5">
    <source>
        <dbReference type="Proteomes" id="UP001431209"/>
    </source>
</evidence>
<dbReference type="Pfam" id="PF08635">
    <property type="entry name" value="ox_reductase_C"/>
    <property type="match status" value="1"/>
</dbReference>
<dbReference type="AlphaFoldDB" id="A0AAW2ZCM9"/>
<dbReference type="Proteomes" id="UP001431209">
    <property type="component" value="Unassembled WGS sequence"/>
</dbReference>
<evidence type="ECO:0000259" key="2">
    <source>
        <dbReference type="Pfam" id="PF08635"/>
    </source>
</evidence>
<evidence type="ECO:0000259" key="1">
    <source>
        <dbReference type="Pfam" id="PF01408"/>
    </source>
</evidence>
<feature type="domain" description="Oxidoreductase putative C-terminal" evidence="2">
    <location>
        <begin position="152"/>
        <end position="310"/>
    </location>
</feature>
<dbReference type="Gene3D" id="3.40.50.720">
    <property type="entry name" value="NAD(P)-binding Rossmann-like Domain"/>
    <property type="match status" value="1"/>
</dbReference>
<dbReference type="EMBL" id="JAOPGA020000409">
    <property type="protein sequence ID" value="KAL0478484.1"/>
    <property type="molecule type" value="Genomic_DNA"/>
</dbReference>
<dbReference type="InterPro" id="IPR036291">
    <property type="entry name" value="NAD(P)-bd_dom_sf"/>
</dbReference>
<protein>
    <submittedName>
        <fullName evidence="4">Uncharacterized protein</fullName>
    </submittedName>
</protein>
<dbReference type="SUPFAM" id="SSF55347">
    <property type="entry name" value="Glyceraldehyde-3-phosphate dehydrogenase-like, C-terminal domain"/>
    <property type="match status" value="1"/>
</dbReference>
<proteinExistence type="predicted"/>
<sequence>MSTLRVGFIGAGGVNFGSPEGPWNHAMRLERIGGVKVVGIADPDLARAQKIIDGKLQTQYKAIYEGANVRSTFTELLDLDKPDLVFIGLPPECHGVSTPPFNVECVCAERGVHMFIEKPIGAAPPDQILETIRILKDAEKKGIYSSVGYMFRYSKAMDKMKEILKEEAAKRGDKENHISMILAKFNCAYSYINKVTWWDVRRSGGPIVEQCTHVVDLARYLAESDYDESSLRAFAIQHDQRLGKLTDLPVPYGSDNKSETVDDKVPAEFRIPRLTTAQWTFKSGALCTLTHGVMLHGANIEAEIEVWADGLRMTLEDPYTTCKLSVRRSHDGEKSGDTIETFSFGGYGDEDLTNDPYHNEVVTFLDAIRNKDPSKIRSSFEDAWRTYELTWAIRRASEKK</sequence>
<dbReference type="PANTHER" id="PTHR43249">
    <property type="entry name" value="UDP-N-ACETYL-2-AMINO-2-DEOXY-D-GLUCURONATE OXIDASE"/>
    <property type="match status" value="1"/>
</dbReference>
<gene>
    <name evidence="3" type="ORF">AKO1_003720</name>
    <name evidence="4" type="ORF">AKO1_004146</name>
</gene>
<dbReference type="InterPro" id="IPR052515">
    <property type="entry name" value="Gfo/Idh/MocA_Oxidoreductase"/>
</dbReference>
<evidence type="ECO:0000313" key="4">
    <source>
        <dbReference type="EMBL" id="KAL0487496.1"/>
    </source>
</evidence>
<dbReference type="SUPFAM" id="SSF51735">
    <property type="entry name" value="NAD(P)-binding Rossmann-fold domains"/>
    <property type="match status" value="1"/>
</dbReference>
<accession>A0AAW2ZCM9</accession>
<dbReference type="GO" id="GO:0000166">
    <property type="term" value="F:nucleotide binding"/>
    <property type="evidence" value="ECO:0007669"/>
    <property type="project" value="InterPro"/>
</dbReference>
<dbReference type="InterPro" id="IPR013944">
    <property type="entry name" value="OxRdtase_put_C"/>
</dbReference>
<organism evidence="4 5">
    <name type="scientific">Acrasis kona</name>
    <dbReference type="NCBI Taxonomy" id="1008807"/>
    <lineage>
        <taxon>Eukaryota</taxon>
        <taxon>Discoba</taxon>
        <taxon>Heterolobosea</taxon>
        <taxon>Tetramitia</taxon>
        <taxon>Eutetramitia</taxon>
        <taxon>Acrasidae</taxon>
        <taxon>Acrasis</taxon>
    </lineage>
</organism>
<dbReference type="PANTHER" id="PTHR43249:SF1">
    <property type="entry name" value="D-GLUCOSIDE 3-DEHYDROGENASE"/>
    <property type="match status" value="1"/>
</dbReference>